<evidence type="ECO:0000256" key="1">
    <source>
        <dbReference type="ARBA" id="ARBA00004651"/>
    </source>
</evidence>
<comment type="subcellular location">
    <subcellularLocation>
        <location evidence="1">Cell membrane</location>
        <topology evidence="1">Multi-pass membrane protein</topology>
    </subcellularLocation>
</comment>
<name>A0A4Z0Q3D1_9BACT</name>
<dbReference type="InterPro" id="IPR036640">
    <property type="entry name" value="ABC1_TM_sf"/>
</dbReference>
<dbReference type="GO" id="GO:0005886">
    <property type="term" value="C:plasma membrane"/>
    <property type="evidence" value="ECO:0007669"/>
    <property type="project" value="UniProtKB-SubCell"/>
</dbReference>
<evidence type="ECO:0000256" key="8">
    <source>
        <dbReference type="ARBA" id="ARBA00022989"/>
    </source>
</evidence>
<feature type="domain" description="ABC transmembrane type-1" evidence="12">
    <location>
        <begin position="199"/>
        <end position="478"/>
    </location>
</feature>
<dbReference type="PROSITE" id="PS50893">
    <property type="entry name" value="ABC_TRANSPORTER_2"/>
    <property type="match status" value="1"/>
</dbReference>
<dbReference type="GO" id="GO:0015421">
    <property type="term" value="F:ABC-type oligopeptide transporter activity"/>
    <property type="evidence" value="ECO:0007669"/>
    <property type="project" value="TreeGrafter"/>
</dbReference>
<dbReference type="InterPro" id="IPR003439">
    <property type="entry name" value="ABC_transporter-like_ATP-bd"/>
</dbReference>
<dbReference type="Gene3D" id="1.20.1560.10">
    <property type="entry name" value="ABC transporter type 1, transmembrane domain"/>
    <property type="match status" value="1"/>
</dbReference>
<organism evidence="14 15">
    <name type="scientific">Hymenobacter aquaticus</name>
    <dbReference type="NCBI Taxonomy" id="1867101"/>
    <lineage>
        <taxon>Bacteria</taxon>
        <taxon>Pseudomonadati</taxon>
        <taxon>Bacteroidota</taxon>
        <taxon>Cytophagia</taxon>
        <taxon>Cytophagales</taxon>
        <taxon>Hymenobacteraceae</taxon>
        <taxon>Hymenobacter</taxon>
    </lineage>
</organism>
<dbReference type="RefSeq" id="WP_135461114.1">
    <property type="nucleotide sequence ID" value="NZ_SRLC01000001.1"/>
</dbReference>
<keyword evidence="2" id="KW-0813">Transport</keyword>
<dbReference type="GO" id="GO:0008233">
    <property type="term" value="F:peptidase activity"/>
    <property type="evidence" value="ECO:0007669"/>
    <property type="project" value="InterPro"/>
</dbReference>
<dbReference type="Gene3D" id="3.40.50.300">
    <property type="entry name" value="P-loop containing nucleotide triphosphate hydrolases"/>
    <property type="match status" value="1"/>
</dbReference>
<keyword evidence="5" id="KW-0547">Nucleotide-binding</keyword>
<keyword evidence="8 10" id="KW-1133">Transmembrane helix</keyword>
<comment type="caution">
    <text evidence="14">The sequence shown here is derived from an EMBL/GenBank/DDBJ whole genome shotgun (WGS) entry which is preliminary data.</text>
</comment>
<evidence type="ECO:0000256" key="10">
    <source>
        <dbReference type="SAM" id="Phobius"/>
    </source>
</evidence>
<keyword evidence="7" id="KW-0067">ATP-binding</keyword>
<keyword evidence="15" id="KW-1185">Reference proteome</keyword>
<dbReference type="InterPro" id="IPR011527">
    <property type="entry name" value="ABC1_TM_dom"/>
</dbReference>
<dbReference type="AlphaFoldDB" id="A0A4Z0Q3D1"/>
<evidence type="ECO:0000256" key="4">
    <source>
        <dbReference type="ARBA" id="ARBA00022692"/>
    </source>
</evidence>
<reference evidence="14 15" key="1">
    <citation type="submission" date="2019-04" db="EMBL/GenBank/DDBJ databases">
        <authorList>
            <person name="Feng G."/>
            <person name="Zhang J."/>
            <person name="Zhu H."/>
        </authorList>
    </citation>
    <scope>NUCLEOTIDE SEQUENCE [LARGE SCALE GENOMIC DNA]</scope>
    <source>
        <strain evidence="14 15">JCM 31653</strain>
    </source>
</reference>
<dbReference type="PROSITE" id="PS50990">
    <property type="entry name" value="PEPTIDASE_C39"/>
    <property type="match status" value="1"/>
</dbReference>
<sequence>MSDFPFYKQLDQKDCGPACLRMVAKHYGRTFSAQTLREKARISKEGVSLLGLADAAEAIGFRALGAQISFEQLVEDAPLPCIVHWRQQHFVVVYEAKKARRPWASRLPFRTAEAEAGEAAGQYRSVRIADPNIGLITCPVDDFRQHWLTPQPGSEDTGVVLMLEPTEALHEQEAERNTAYSAEKILAYLWTYKRLLLQLLISILVGSGLQLLMPFLTQSVVDVGINTQNVPFLYLILAGQFLLMVGRLVNDFIKGWILLYISVRVNISILSDFFIKLMRLPVAFFDTKHFGDLLQRVNDHHRIEAFLTGQTVNVVFSCISLVIFSGALAIYSLPIFTVFILGSLLYFGWIMLFLAKRKSLDYKRFDVSARDQSMMVQLLQGMQEIKLAGAERPMRWAWERIQARLYKLQMSSLALNQYQQTGAVLLNDGKNIIILFMAAQAVVNGQLTLGQMLALQYIVGQLSSPIEQLIGFVQGFQDARISLERLNEIHAVADEESADVLPAPLTPGSTWREAHANSLQFNHVSFQYLVGEPILNQINLLIPGGKTTAIVGMSGSGKTTLLKMLLRFHDPSSGEIRLGNGALRSVSHSQWRSQCGVVMQDGFLFSDTIARNIAVGVDHIEIERLEHAVHVANLRDFIQTLPLGYHTTIGAEGNGISQGQRQRILIARAVYKDPQFIFLDEATNALDANNEAVIVERLNEFFRGRTVVVIAHRLSTVMHADQIVVLDKGSIVEAGTHAQLVATRGSYWELVKNQLELSA</sequence>
<dbReference type="EMBL" id="SRLC01000001">
    <property type="protein sequence ID" value="TGE23989.1"/>
    <property type="molecule type" value="Genomic_DNA"/>
</dbReference>
<dbReference type="PROSITE" id="PS00211">
    <property type="entry name" value="ABC_TRANSPORTER_1"/>
    <property type="match status" value="1"/>
</dbReference>
<gene>
    <name evidence="14" type="ORF">E5K00_01880</name>
</gene>
<proteinExistence type="predicted"/>
<evidence type="ECO:0000256" key="2">
    <source>
        <dbReference type="ARBA" id="ARBA00022448"/>
    </source>
</evidence>
<dbReference type="FunFam" id="3.40.50.300:FF:000221">
    <property type="entry name" value="Multidrug ABC transporter ATP-binding protein"/>
    <property type="match status" value="1"/>
</dbReference>
<feature type="domain" description="Peptidase C39" evidence="13">
    <location>
        <begin position="9"/>
        <end position="130"/>
    </location>
</feature>
<dbReference type="OrthoDB" id="1522160at2"/>
<evidence type="ECO:0000256" key="7">
    <source>
        <dbReference type="ARBA" id="ARBA00022840"/>
    </source>
</evidence>
<accession>A0A4Z0Q3D1</accession>
<dbReference type="GO" id="GO:0006508">
    <property type="term" value="P:proteolysis"/>
    <property type="evidence" value="ECO:0007669"/>
    <property type="project" value="InterPro"/>
</dbReference>
<dbReference type="SUPFAM" id="SSF90123">
    <property type="entry name" value="ABC transporter transmembrane region"/>
    <property type="match status" value="1"/>
</dbReference>
<evidence type="ECO:0000256" key="5">
    <source>
        <dbReference type="ARBA" id="ARBA00022741"/>
    </source>
</evidence>
<evidence type="ECO:0000259" key="12">
    <source>
        <dbReference type="PROSITE" id="PS50929"/>
    </source>
</evidence>
<dbReference type="CDD" id="cd18571">
    <property type="entry name" value="ABC_6TM_peptidase_like"/>
    <property type="match status" value="1"/>
</dbReference>
<dbReference type="SMART" id="SM00382">
    <property type="entry name" value="AAA"/>
    <property type="match status" value="1"/>
</dbReference>
<dbReference type="PANTHER" id="PTHR43394:SF1">
    <property type="entry name" value="ATP-BINDING CASSETTE SUB-FAMILY B MEMBER 10, MITOCHONDRIAL"/>
    <property type="match status" value="1"/>
</dbReference>
<keyword evidence="9 10" id="KW-0472">Membrane</keyword>
<dbReference type="InterPro" id="IPR005074">
    <property type="entry name" value="Peptidase_C39"/>
</dbReference>
<feature type="transmembrane region" description="Helical" evidence="10">
    <location>
        <begin position="255"/>
        <end position="275"/>
    </location>
</feature>
<dbReference type="InterPro" id="IPR027417">
    <property type="entry name" value="P-loop_NTPase"/>
</dbReference>
<evidence type="ECO:0000259" key="13">
    <source>
        <dbReference type="PROSITE" id="PS50990"/>
    </source>
</evidence>
<evidence type="ECO:0000259" key="11">
    <source>
        <dbReference type="PROSITE" id="PS50893"/>
    </source>
</evidence>
<dbReference type="Proteomes" id="UP000297549">
    <property type="component" value="Unassembled WGS sequence"/>
</dbReference>
<dbReference type="Pfam" id="PF00005">
    <property type="entry name" value="ABC_tran"/>
    <property type="match status" value="1"/>
</dbReference>
<dbReference type="PANTHER" id="PTHR43394">
    <property type="entry name" value="ATP-DEPENDENT PERMEASE MDL1, MITOCHONDRIAL"/>
    <property type="match status" value="1"/>
</dbReference>
<dbReference type="InterPro" id="IPR039421">
    <property type="entry name" value="Type_1_exporter"/>
</dbReference>
<dbReference type="GO" id="GO:0016887">
    <property type="term" value="F:ATP hydrolysis activity"/>
    <property type="evidence" value="ECO:0007669"/>
    <property type="project" value="InterPro"/>
</dbReference>
<dbReference type="InterPro" id="IPR017871">
    <property type="entry name" value="ABC_transporter-like_CS"/>
</dbReference>
<feature type="transmembrane region" description="Helical" evidence="10">
    <location>
        <begin position="229"/>
        <end position="249"/>
    </location>
</feature>
<keyword evidence="3" id="KW-1003">Cell membrane</keyword>
<evidence type="ECO:0000256" key="9">
    <source>
        <dbReference type="ARBA" id="ARBA00023136"/>
    </source>
</evidence>
<keyword evidence="4 10" id="KW-0812">Transmembrane</keyword>
<evidence type="ECO:0000256" key="3">
    <source>
        <dbReference type="ARBA" id="ARBA00022475"/>
    </source>
</evidence>
<evidence type="ECO:0000256" key="6">
    <source>
        <dbReference type="ARBA" id="ARBA00022801"/>
    </source>
</evidence>
<dbReference type="CDD" id="cd02418">
    <property type="entry name" value="Peptidase_C39B"/>
    <property type="match status" value="1"/>
</dbReference>
<evidence type="ECO:0000313" key="14">
    <source>
        <dbReference type="EMBL" id="TGE23989.1"/>
    </source>
</evidence>
<dbReference type="GO" id="GO:0005524">
    <property type="term" value="F:ATP binding"/>
    <property type="evidence" value="ECO:0007669"/>
    <property type="project" value="UniProtKB-KW"/>
</dbReference>
<keyword evidence="6" id="KW-0378">Hydrolase</keyword>
<dbReference type="PROSITE" id="PS50929">
    <property type="entry name" value="ABC_TM1F"/>
    <property type="match status" value="1"/>
</dbReference>
<feature type="domain" description="ABC transporter" evidence="11">
    <location>
        <begin position="519"/>
        <end position="753"/>
    </location>
</feature>
<feature type="transmembrane region" description="Helical" evidence="10">
    <location>
        <begin position="195"/>
        <end position="217"/>
    </location>
</feature>
<dbReference type="Pfam" id="PF00664">
    <property type="entry name" value="ABC_membrane"/>
    <property type="match status" value="1"/>
</dbReference>
<dbReference type="Gene3D" id="3.90.70.10">
    <property type="entry name" value="Cysteine proteinases"/>
    <property type="match status" value="1"/>
</dbReference>
<dbReference type="Pfam" id="PF03412">
    <property type="entry name" value="Peptidase_C39"/>
    <property type="match status" value="1"/>
</dbReference>
<dbReference type="InterPro" id="IPR003593">
    <property type="entry name" value="AAA+_ATPase"/>
</dbReference>
<feature type="transmembrane region" description="Helical" evidence="10">
    <location>
        <begin position="305"/>
        <end position="329"/>
    </location>
</feature>
<dbReference type="SUPFAM" id="SSF52540">
    <property type="entry name" value="P-loop containing nucleoside triphosphate hydrolases"/>
    <property type="match status" value="1"/>
</dbReference>
<protein>
    <submittedName>
        <fullName evidence="14">Peptidase domain-containing ABC transporter</fullName>
    </submittedName>
</protein>
<feature type="transmembrane region" description="Helical" evidence="10">
    <location>
        <begin position="335"/>
        <end position="355"/>
    </location>
</feature>
<evidence type="ECO:0000313" key="15">
    <source>
        <dbReference type="Proteomes" id="UP000297549"/>
    </source>
</evidence>